<reference evidence="1 2" key="1">
    <citation type="submission" date="2016-06" db="EMBL/GenBank/DDBJ databases">
        <authorList>
            <person name="Kjaerup R.B."/>
            <person name="Dalgaard T.S."/>
            <person name="Juul-Madsen H.R."/>
        </authorList>
    </citation>
    <scope>NUCLEOTIDE SEQUENCE [LARGE SCALE GENOMIC DNA]</scope>
    <source>
        <strain evidence="1">2</strain>
    </source>
</reference>
<name>A0A1A8Y0X4_9RHOO</name>
<dbReference type="EMBL" id="FLQY01000360">
    <property type="protein sequence ID" value="SBT10606.1"/>
    <property type="molecule type" value="Genomic_DNA"/>
</dbReference>
<evidence type="ECO:0000313" key="1">
    <source>
        <dbReference type="EMBL" id="SBT10606.1"/>
    </source>
</evidence>
<dbReference type="InterPro" id="IPR027599">
    <property type="entry name" value="PqqD-rel_X"/>
</dbReference>
<dbReference type="RefSeq" id="WP_186412184.1">
    <property type="nucleotide sequence ID" value="NZ_FLQY01000360.1"/>
</dbReference>
<accession>A0A1A8Y0X4</accession>
<organism evidence="1 2">
    <name type="scientific">Candidatus Propionivibrio aalborgensis</name>
    <dbReference type="NCBI Taxonomy" id="1860101"/>
    <lineage>
        <taxon>Bacteria</taxon>
        <taxon>Pseudomonadati</taxon>
        <taxon>Pseudomonadota</taxon>
        <taxon>Betaproteobacteria</taxon>
        <taxon>Rhodocyclales</taxon>
        <taxon>Rhodocyclaceae</taxon>
        <taxon>Propionivibrio</taxon>
    </lineage>
</organism>
<dbReference type="AlphaFoldDB" id="A0A1A8Y0X4"/>
<evidence type="ECO:0008006" key="3">
    <source>
        <dbReference type="Google" id="ProtNLM"/>
    </source>
</evidence>
<proteinExistence type="predicted"/>
<sequence>MRWWFPVAVGGSPFHTWDDDDLLVVYQKSSGDTHLLESLAGVLLELVESAPCTAEQLCLKLDDIFEDEDKTRALEVIEATLLQLRGVGLVYSTPN</sequence>
<protein>
    <recommendedName>
        <fullName evidence="3">HPr-rel-A system PqqD family peptide chaperone</fullName>
    </recommendedName>
</protein>
<gene>
    <name evidence="1" type="ORF">PROAA_580010</name>
</gene>
<dbReference type="NCBIfam" id="TIGR04353">
    <property type="entry name" value="PqqD_rel_X"/>
    <property type="match status" value="1"/>
</dbReference>
<keyword evidence="2" id="KW-1185">Reference proteome</keyword>
<evidence type="ECO:0000313" key="2">
    <source>
        <dbReference type="Proteomes" id="UP000199600"/>
    </source>
</evidence>
<dbReference type="Proteomes" id="UP000199600">
    <property type="component" value="Unassembled WGS sequence"/>
</dbReference>